<feature type="transmembrane region" description="Helical" evidence="5">
    <location>
        <begin position="271"/>
        <end position="286"/>
    </location>
</feature>
<dbReference type="Proteomes" id="UP000231567">
    <property type="component" value="Unassembled WGS sequence"/>
</dbReference>
<dbReference type="PANTHER" id="PTHR37422:SF13">
    <property type="entry name" value="LIPOPOLYSACCHARIDE BIOSYNTHESIS PROTEIN PA4999-RELATED"/>
    <property type="match status" value="1"/>
</dbReference>
<reference evidence="7 8" key="1">
    <citation type="submission" date="2017-09" db="EMBL/GenBank/DDBJ databases">
        <title>Depth-based differentiation of microbial function through sediment-hosted aquifers and enrichment of novel symbionts in the deep terrestrial subsurface.</title>
        <authorList>
            <person name="Probst A.J."/>
            <person name="Ladd B."/>
            <person name="Jarett J.K."/>
            <person name="Geller-Mcgrath D.E."/>
            <person name="Sieber C.M."/>
            <person name="Emerson J.B."/>
            <person name="Anantharaman K."/>
            <person name="Thomas B.C."/>
            <person name="Malmstrom R."/>
            <person name="Stieglmeier M."/>
            <person name="Klingl A."/>
            <person name="Woyke T."/>
            <person name="Ryan C.M."/>
            <person name="Banfield J.F."/>
        </authorList>
    </citation>
    <scope>NUCLEOTIDE SEQUENCE [LARGE SCALE GENOMIC DNA]</scope>
    <source>
        <strain evidence="7">CG23_combo_of_CG06-09_8_20_14_all_40_13</strain>
    </source>
</reference>
<feature type="transmembrane region" description="Helical" evidence="5">
    <location>
        <begin position="419"/>
        <end position="436"/>
    </location>
</feature>
<evidence type="ECO:0000259" key="6">
    <source>
        <dbReference type="Pfam" id="PF04932"/>
    </source>
</evidence>
<proteinExistence type="predicted"/>
<feature type="transmembrane region" description="Helical" evidence="5">
    <location>
        <begin position="320"/>
        <end position="339"/>
    </location>
</feature>
<evidence type="ECO:0000256" key="4">
    <source>
        <dbReference type="ARBA" id="ARBA00023136"/>
    </source>
</evidence>
<dbReference type="AlphaFoldDB" id="A0A2G9YQD0"/>
<feature type="transmembrane region" description="Helical" evidence="5">
    <location>
        <begin position="189"/>
        <end position="209"/>
    </location>
</feature>
<evidence type="ECO:0000256" key="5">
    <source>
        <dbReference type="SAM" id="Phobius"/>
    </source>
</evidence>
<protein>
    <recommendedName>
        <fullName evidence="6">O-antigen ligase-related domain-containing protein</fullName>
    </recommendedName>
</protein>
<keyword evidence="2 5" id="KW-0812">Transmembrane</keyword>
<comment type="subcellular location">
    <subcellularLocation>
        <location evidence="1">Membrane</location>
        <topology evidence="1">Multi-pass membrane protein</topology>
    </subcellularLocation>
</comment>
<evidence type="ECO:0000256" key="3">
    <source>
        <dbReference type="ARBA" id="ARBA00022989"/>
    </source>
</evidence>
<evidence type="ECO:0000256" key="2">
    <source>
        <dbReference type="ARBA" id="ARBA00022692"/>
    </source>
</evidence>
<feature type="transmembrane region" description="Helical" evidence="5">
    <location>
        <begin position="244"/>
        <end position="262"/>
    </location>
</feature>
<keyword evidence="3 5" id="KW-1133">Transmembrane helix</keyword>
<dbReference type="Pfam" id="PF04932">
    <property type="entry name" value="Wzy_C"/>
    <property type="match status" value="1"/>
</dbReference>
<evidence type="ECO:0000313" key="8">
    <source>
        <dbReference type="Proteomes" id="UP000231567"/>
    </source>
</evidence>
<feature type="transmembrane region" description="Helical" evidence="5">
    <location>
        <begin position="159"/>
        <end position="177"/>
    </location>
</feature>
<sequence length="499" mass="56131">MAARCRRLSWHSRRSAWPLWKENLMFKKILPFLAVAIVSIIFAFVIPALQQRYDTLALAAVVGIPFLLLVSIFLIKNPSVGALLILFFLPFERMPSVEVGGVNIRINHFLIGLTFLIWLCWMLAQRKMIFQKNPAGITILFFFLVNLATLLFARDLKRAAMVVVFLGFVILAHILIVNLIRSKELMRKAVLVLFLTSLIVSIFALYQFFGDLAGLPLSLTGLKSGYNKIVFGFPRPHAASLEPLYFANFLFIPLGLTLSYFFQKVKIIKRPWLFVLILLFLVVFVLTLSRGAYLGLAFFFLTFAIFQARKIFTVKNIIQFAAVAMIVSAAVYLFLSYSAPKALDEFLGHAKVEDFSRGESVVARLKAADSAFTAFRENSLLGIGAGNFGPYVKNYPNQIPPTGWPIVNNQYLETLAENGILGITFLMLIFIILFVRSIMAYFKTKDNFLKATMLGLMAAFVGVLAQFVTFSTIYILAIWVLMGLLVVTQNLIFAKAKNV</sequence>
<name>A0A2G9YQD0_9BACT</name>
<feature type="transmembrane region" description="Helical" evidence="5">
    <location>
        <begin position="104"/>
        <end position="123"/>
    </location>
</feature>
<feature type="transmembrane region" description="Helical" evidence="5">
    <location>
        <begin position="135"/>
        <end position="153"/>
    </location>
</feature>
<dbReference type="PANTHER" id="PTHR37422">
    <property type="entry name" value="TEICHURONIC ACID BIOSYNTHESIS PROTEIN TUAE"/>
    <property type="match status" value="1"/>
</dbReference>
<dbReference type="InterPro" id="IPR007016">
    <property type="entry name" value="O-antigen_ligase-rel_domated"/>
</dbReference>
<feature type="transmembrane region" description="Helical" evidence="5">
    <location>
        <begin position="292"/>
        <end position="308"/>
    </location>
</feature>
<feature type="transmembrane region" description="Helical" evidence="5">
    <location>
        <begin position="29"/>
        <end position="49"/>
    </location>
</feature>
<evidence type="ECO:0000313" key="7">
    <source>
        <dbReference type="EMBL" id="PIP21450.1"/>
    </source>
</evidence>
<feature type="transmembrane region" description="Helical" evidence="5">
    <location>
        <begin position="448"/>
        <end position="467"/>
    </location>
</feature>
<accession>A0A2G9YQD0</accession>
<feature type="domain" description="O-antigen ligase-related" evidence="6">
    <location>
        <begin position="276"/>
        <end position="426"/>
    </location>
</feature>
<evidence type="ECO:0000256" key="1">
    <source>
        <dbReference type="ARBA" id="ARBA00004141"/>
    </source>
</evidence>
<feature type="transmembrane region" description="Helical" evidence="5">
    <location>
        <begin position="473"/>
        <end position="493"/>
    </location>
</feature>
<dbReference type="GO" id="GO:0016020">
    <property type="term" value="C:membrane"/>
    <property type="evidence" value="ECO:0007669"/>
    <property type="project" value="UniProtKB-SubCell"/>
</dbReference>
<organism evidence="7 8">
    <name type="scientific">Candidatus Nealsonbacteria bacterium CG23_combo_of_CG06-09_8_20_14_all_40_13</name>
    <dbReference type="NCBI Taxonomy" id="1974724"/>
    <lineage>
        <taxon>Bacteria</taxon>
        <taxon>Candidatus Nealsoniibacteriota</taxon>
    </lineage>
</organism>
<gene>
    <name evidence="7" type="ORF">COX39_02880</name>
</gene>
<dbReference type="InterPro" id="IPR051533">
    <property type="entry name" value="WaaL-like"/>
</dbReference>
<feature type="transmembrane region" description="Helical" evidence="5">
    <location>
        <begin position="56"/>
        <end position="89"/>
    </location>
</feature>
<dbReference type="EMBL" id="PCRM01000039">
    <property type="protein sequence ID" value="PIP21450.1"/>
    <property type="molecule type" value="Genomic_DNA"/>
</dbReference>
<comment type="caution">
    <text evidence="7">The sequence shown here is derived from an EMBL/GenBank/DDBJ whole genome shotgun (WGS) entry which is preliminary data.</text>
</comment>
<keyword evidence="4 5" id="KW-0472">Membrane</keyword>